<comment type="caution">
    <text evidence="1">The sequence shown here is derived from an EMBL/GenBank/DDBJ whole genome shotgun (WGS) entry which is preliminary data.</text>
</comment>
<reference evidence="1 2" key="1">
    <citation type="submission" date="2015-05" db="EMBL/GenBank/DDBJ databases">
        <title>Comparative analyses of the lipooligosaccharides from nottypeable Haemophilus influenzae and Haemophilus haemolyticus.</title>
        <authorList>
            <person name="Post D.M.B."/>
            <person name="Ketterer M.R."/>
            <person name="Coffin J.E."/>
            <person name="Reinders L.M."/>
            <person name="Munson R.S.Jr."/>
            <person name="Bair T.B."/>
            <person name="Murphy T.F."/>
            <person name="Foster E."/>
            <person name="Gibson B.W."/>
            <person name="Apicella M.A."/>
        </authorList>
    </citation>
    <scope>NUCLEOTIDE SEQUENCE [LARGE SCALE GENOMIC DNA]</scope>
    <source>
        <strain evidence="1 2">11P18</strain>
    </source>
</reference>
<sequence>MNFHNNNAVKFAGHYIRKIQMLKILCFITALFITACSSISKEPVKTVNVYIKPYYSAKNGKAENVFVHKEIDPMLRENTIKGYKSAVKFVEENPSRISPMTMFTLAARAYDFGLRDEAVTWFYRGQNRLITALYVLDLPKQTVQDNTGFSHVVGQFVNAYAFCNFDKQSLAAENAVKWIISHPYEVMFLPALSAKFADRRKALKEAEEKLVQRLQEQAHFFANPNNKEKWQKERSENFVNERFCW</sequence>
<proteinExistence type="predicted"/>
<evidence type="ECO:0000313" key="1">
    <source>
        <dbReference type="EMBL" id="KKZ58422.1"/>
    </source>
</evidence>
<organism evidence="1 2">
    <name type="scientific">Haemophilus haemolyticus</name>
    <dbReference type="NCBI Taxonomy" id="726"/>
    <lineage>
        <taxon>Bacteria</taxon>
        <taxon>Pseudomonadati</taxon>
        <taxon>Pseudomonadota</taxon>
        <taxon>Gammaproteobacteria</taxon>
        <taxon>Pasteurellales</taxon>
        <taxon>Pasteurellaceae</taxon>
        <taxon>Haemophilus</taxon>
    </lineage>
</organism>
<protein>
    <submittedName>
        <fullName evidence="1">Uncharacterized protein</fullName>
    </submittedName>
</protein>
<dbReference type="PATRIC" id="fig|726.54.peg.1239"/>
<evidence type="ECO:0000313" key="2">
    <source>
        <dbReference type="Proteomes" id="UP000034750"/>
    </source>
</evidence>
<dbReference type="Proteomes" id="UP000034750">
    <property type="component" value="Unassembled WGS sequence"/>
</dbReference>
<dbReference type="AlphaFoldDB" id="A0A0M3G6H9"/>
<gene>
    <name evidence="1" type="ORF">AAX18_06220</name>
</gene>
<accession>A0A0M3G6H9</accession>
<dbReference type="EMBL" id="LCTK01000029">
    <property type="protein sequence ID" value="KKZ58422.1"/>
    <property type="molecule type" value="Genomic_DNA"/>
</dbReference>
<name>A0A0M3G6H9_HAEHA</name>